<evidence type="ECO:0000256" key="7">
    <source>
        <dbReference type="PIRSR" id="PIRSR038994-2"/>
    </source>
</evidence>
<gene>
    <name evidence="10" type="primary">nagA</name>
    <name evidence="10" type="ORF">F5984_25220</name>
</gene>
<keyword evidence="2 8" id="KW-0479">Metal-binding</keyword>
<dbReference type="InterPro" id="IPR032466">
    <property type="entry name" value="Metal_Hydrolase"/>
</dbReference>
<dbReference type="PANTHER" id="PTHR11113:SF14">
    <property type="entry name" value="N-ACETYLGLUCOSAMINE-6-PHOSPHATE DEACETYLASE"/>
    <property type="match status" value="1"/>
</dbReference>
<feature type="binding site" evidence="7">
    <location>
        <position position="251"/>
    </location>
    <ligand>
        <name>substrate</name>
    </ligand>
</feature>
<feature type="binding site" evidence="7">
    <location>
        <position position="138"/>
    </location>
    <ligand>
        <name>substrate</name>
    </ligand>
</feature>
<keyword evidence="3 5" id="KW-0378">Hydrolase</keyword>
<keyword evidence="11" id="KW-1185">Reference proteome</keyword>
<dbReference type="GO" id="GO:0046872">
    <property type="term" value="F:metal ion binding"/>
    <property type="evidence" value="ECO:0007669"/>
    <property type="project" value="UniProtKB-KW"/>
</dbReference>
<evidence type="ECO:0000256" key="4">
    <source>
        <dbReference type="ARBA" id="ARBA00023277"/>
    </source>
</evidence>
<evidence type="ECO:0000256" key="1">
    <source>
        <dbReference type="ARBA" id="ARBA00010716"/>
    </source>
</evidence>
<dbReference type="AlphaFoldDB" id="A0A7J5TU85"/>
<evidence type="ECO:0000313" key="11">
    <source>
        <dbReference type="Proteomes" id="UP000488299"/>
    </source>
</evidence>
<evidence type="ECO:0000313" key="10">
    <source>
        <dbReference type="EMBL" id="KAB7725962.1"/>
    </source>
</evidence>
<organism evidence="10 11">
    <name type="scientific">Rudanella paleaurantiibacter</name>
    <dbReference type="NCBI Taxonomy" id="2614655"/>
    <lineage>
        <taxon>Bacteria</taxon>
        <taxon>Pseudomonadati</taxon>
        <taxon>Bacteroidota</taxon>
        <taxon>Cytophagia</taxon>
        <taxon>Cytophagales</taxon>
        <taxon>Cytophagaceae</taxon>
        <taxon>Rudanella</taxon>
    </lineage>
</organism>
<dbReference type="Gene3D" id="2.30.40.10">
    <property type="entry name" value="Urease, subunit C, domain 1"/>
    <property type="match status" value="1"/>
</dbReference>
<evidence type="ECO:0000259" key="9">
    <source>
        <dbReference type="Pfam" id="PF01979"/>
    </source>
</evidence>
<dbReference type="NCBIfam" id="TIGR00221">
    <property type="entry name" value="nagA"/>
    <property type="match status" value="1"/>
</dbReference>
<feature type="binding site" evidence="7">
    <location>
        <begin position="219"/>
        <end position="220"/>
    </location>
    <ligand>
        <name>substrate</name>
    </ligand>
</feature>
<dbReference type="PANTHER" id="PTHR11113">
    <property type="entry name" value="N-ACETYLGLUCOSAMINE-6-PHOSPHATE DEACETYLASE"/>
    <property type="match status" value="1"/>
</dbReference>
<feature type="binding site" evidence="7">
    <location>
        <begin position="306"/>
        <end position="308"/>
    </location>
    <ligand>
        <name>substrate</name>
    </ligand>
</feature>
<feature type="binding site" evidence="8">
    <location>
        <position position="127"/>
    </location>
    <ligand>
        <name>Zn(2+)</name>
        <dbReference type="ChEBI" id="CHEBI:29105"/>
    </ligand>
</feature>
<dbReference type="InterPro" id="IPR011059">
    <property type="entry name" value="Metal-dep_hydrolase_composite"/>
</dbReference>
<accession>A0A7J5TU85</accession>
<evidence type="ECO:0000256" key="6">
    <source>
        <dbReference type="PIRSR" id="PIRSR038994-1"/>
    </source>
</evidence>
<dbReference type="EC" id="3.5.1.25" evidence="10"/>
<dbReference type="Gene3D" id="3.20.20.140">
    <property type="entry name" value="Metal-dependent hydrolases"/>
    <property type="match status" value="1"/>
</dbReference>
<evidence type="ECO:0000256" key="5">
    <source>
        <dbReference type="PIRNR" id="PIRNR038994"/>
    </source>
</evidence>
<dbReference type="PIRSF" id="PIRSF038994">
    <property type="entry name" value="NagA"/>
    <property type="match status" value="1"/>
</dbReference>
<dbReference type="SUPFAM" id="SSF51338">
    <property type="entry name" value="Composite domain of metallo-dependent hydrolases"/>
    <property type="match status" value="1"/>
</dbReference>
<dbReference type="SUPFAM" id="SSF51556">
    <property type="entry name" value="Metallo-dependent hydrolases"/>
    <property type="match status" value="1"/>
</dbReference>
<proteinExistence type="inferred from homology"/>
<comment type="caution">
    <text evidence="10">The sequence shown here is derived from an EMBL/GenBank/DDBJ whole genome shotgun (WGS) entry which is preliminary data.</text>
</comment>
<feature type="active site" description="Proton donor/acceptor" evidence="6">
    <location>
        <position position="273"/>
    </location>
</feature>
<feature type="binding site" evidence="8">
    <location>
        <position position="216"/>
    </location>
    <ligand>
        <name>Zn(2+)</name>
        <dbReference type="ChEBI" id="CHEBI:29105"/>
    </ligand>
</feature>
<dbReference type="InterPro" id="IPR006680">
    <property type="entry name" value="Amidohydro-rel"/>
</dbReference>
<dbReference type="EMBL" id="WELI01000018">
    <property type="protein sequence ID" value="KAB7725962.1"/>
    <property type="molecule type" value="Genomic_DNA"/>
</dbReference>
<dbReference type="RefSeq" id="WP_152126994.1">
    <property type="nucleotide sequence ID" value="NZ_WELI01000018.1"/>
</dbReference>
<evidence type="ECO:0000256" key="8">
    <source>
        <dbReference type="PIRSR" id="PIRSR038994-3"/>
    </source>
</evidence>
<dbReference type="InterPro" id="IPR003764">
    <property type="entry name" value="GlcNAc_6-P_deAcase"/>
</dbReference>
<evidence type="ECO:0000256" key="2">
    <source>
        <dbReference type="ARBA" id="ARBA00022723"/>
    </source>
</evidence>
<dbReference type="GO" id="GO:0006046">
    <property type="term" value="P:N-acetylglucosamine catabolic process"/>
    <property type="evidence" value="ECO:0007669"/>
    <property type="project" value="TreeGrafter"/>
</dbReference>
<comment type="cofactor">
    <cofactor evidence="8">
        <name>a divalent metal cation</name>
        <dbReference type="ChEBI" id="CHEBI:60240"/>
    </cofactor>
    <text evidence="8">Binds 1 divalent metal cation per subunit.</text>
</comment>
<feature type="domain" description="Amidohydrolase-related" evidence="9">
    <location>
        <begin position="49"/>
        <end position="376"/>
    </location>
</feature>
<protein>
    <submittedName>
        <fullName evidence="10">N-acetylglucosamine-6-phosphate deacetylase</fullName>
        <ecNumber evidence="10">3.5.1.25</ecNumber>
    </submittedName>
</protein>
<evidence type="ECO:0000256" key="3">
    <source>
        <dbReference type="ARBA" id="ARBA00022801"/>
    </source>
</evidence>
<keyword evidence="4 5" id="KW-0119">Carbohydrate metabolism</keyword>
<dbReference type="Proteomes" id="UP000488299">
    <property type="component" value="Unassembled WGS sequence"/>
</dbReference>
<reference evidence="10 11" key="1">
    <citation type="submission" date="2019-10" db="EMBL/GenBank/DDBJ databases">
        <title>Rudanella paleaurantiibacter sp. nov., isolated from sludge.</title>
        <authorList>
            <person name="Xu S.Q."/>
        </authorList>
    </citation>
    <scope>NUCLEOTIDE SEQUENCE [LARGE SCALE GENOMIC DNA]</scope>
    <source>
        <strain evidence="10 11">HX-22-17</strain>
    </source>
</reference>
<name>A0A7J5TU85_9BACT</name>
<comment type="similarity">
    <text evidence="1 5">Belongs to the metallo-dependent hydrolases superfamily. NagA family.</text>
</comment>
<feature type="binding site" evidence="7">
    <location>
        <position position="227"/>
    </location>
    <ligand>
        <name>substrate</name>
    </ligand>
</feature>
<dbReference type="Pfam" id="PF01979">
    <property type="entry name" value="Amidohydro_1"/>
    <property type="match status" value="1"/>
</dbReference>
<feature type="binding site" evidence="8">
    <location>
        <position position="195"/>
    </location>
    <ligand>
        <name>Zn(2+)</name>
        <dbReference type="ChEBI" id="CHEBI:29105"/>
    </ligand>
</feature>
<dbReference type="GO" id="GO:0008448">
    <property type="term" value="F:N-acetylglucosamine-6-phosphate deacetylase activity"/>
    <property type="evidence" value="ECO:0007669"/>
    <property type="project" value="UniProtKB-EC"/>
</dbReference>
<sequence length="380" mass="41502">MLFRNATVFTGTELVSQASVRVENGRILEVNTTDVSEATPNSIDLAGDYLVPGFVDLQVYGGTQVFLNQAPTANTVRHILNAHRRCGTTSVLPTLFTAPQSVLMQAAEAVREVMHEQPFGVLGFHAEGPYISPDRRGVHPAAAICTPNLDQLAHLFGQYGDVLSLMTLAPEQFTPEQWTWLLAHKPARLQLSIGHSNATYGQARRALNEGVTLATHLYNAMRGFESREPGVVGAVFDHPTVQSSLVADGFHCDPVSIRLAHRLLGNRLFLISDALLIRPQQHQFWLTADMPLHYENGRILNHQNQLAGSAITLLDAVQLCVEQVGISLPNALQMASTVPAQVAGFGHTLGKIAPGYVANLLRLDHRLELQNVWIEGSPVM</sequence>